<gene>
    <name evidence="3" type="ORF">I4641_03690</name>
</gene>
<dbReference type="PANTHER" id="PTHR34475:SF1">
    <property type="entry name" value="CYTOSKELETON PROTEIN RODZ"/>
    <property type="match status" value="1"/>
</dbReference>
<sequence length="258" mass="28525">MTKNNLTPEQQKKLIEIGSDLQRIRLAKSISLDSIAANTLISKRLLEAIETGDFAELPEPFYIKALVGKFAQEIDAKQIQFEVSSIADTEVTPSPRATSIRRKYWLNFQLRSLHLYLLYILLVILSVKGITLVVERPIAIEEIPLEKPAIDSKVAQTEVSQANTTPESVPQFVSQSSNSESVTVGINLQERCWLKVMVDGNVAFEGILPKGTQRSWSGDKQVTIRAGNAGGVVISFNNEQKKVLGAPGEVEEITYTVN</sequence>
<keyword evidence="1" id="KW-1133">Transmembrane helix</keyword>
<evidence type="ECO:0000259" key="2">
    <source>
        <dbReference type="Pfam" id="PF13464"/>
    </source>
</evidence>
<dbReference type="Proteomes" id="UP000729733">
    <property type="component" value="Unassembled WGS sequence"/>
</dbReference>
<reference evidence="3" key="1">
    <citation type="journal article" date="2021" name="Antonie Van Leeuwenhoek">
        <title>Draft genome and description of Waterburya agarophytonicola gen. nov. sp. nov. (Pleurocapsales, Cyanobacteria): a seaweed symbiont.</title>
        <authorList>
            <person name="Bonthond G."/>
            <person name="Shalygin S."/>
            <person name="Bayer T."/>
            <person name="Weinberger F."/>
        </authorList>
    </citation>
    <scope>NUCLEOTIDE SEQUENCE</scope>
    <source>
        <strain evidence="3">KI4</strain>
    </source>
</reference>
<comment type="caution">
    <text evidence="3">The sequence shown here is derived from an EMBL/GenBank/DDBJ whole genome shotgun (WGS) entry which is preliminary data.</text>
</comment>
<dbReference type="Pfam" id="PF13464">
    <property type="entry name" value="RodZ_C"/>
    <property type="match status" value="1"/>
</dbReference>
<accession>A0A964FEI2</accession>
<dbReference type="InterPro" id="IPR010982">
    <property type="entry name" value="Lambda_DNA-bd_dom_sf"/>
</dbReference>
<dbReference type="Gene3D" id="1.10.260.40">
    <property type="entry name" value="lambda repressor-like DNA-binding domains"/>
    <property type="match status" value="1"/>
</dbReference>
<dbReference type="GO" id="GO:0003677">
    <property type="term" value="F:DNA binding"/>
    <property type="evidence" value="ECO:0007669"/>
    <property type="project" value="InterPro"/>
</dbReference>
<keyword evidence="1" id="KW-0472">Membrane</keyword>
<keyword evidence="4" id="KW-1185">Reference proteome</keyword>
<dbReference type="InterPro" id="IPR050400">
    <property type="entry name" value="Bact_Cytoskel_RodZ"/>
</dbReference>
<dbReference type="InterPro" id="IPR025194">
    <property type="entry name" value="RodZ-like_C"/>
</dbReference>
<feature type="domain" description="Cytoskeleton protein RodZ-like C-terminal" evidence="2">
    <location>
        <begin position="186"/>
        <end position="254"/>
    </location>
</feature>
<dbReference type="AlphaFoldDB" id="A0A964FEI2"/>
<dbReference type="EMBL" id="JADWDC010000006">
    <property type="protein sequence ID" value="MCC0176081.1"/>
    <property type="molecule type" value="Genomic_DNA"/>
</dbReference>
<feature type="transmembrane region" description="Helical" evidence="1">
    <location>
        <begin position="113"/>
        <end position="134"/>
    </location>
</feature>
<evidence type="ECO:0000313" key="4">
    <source>
        <dbReference type="Proteomes" id="UP000729733"/>
    </source>
</evidence>
<keyword evidence="1" id="KW-0812">Transmembrane</keyword>
<organism evidence="3 4">
    <name type="scientific">Waterburya agarophytonicola KI4</name>
    <dbReference type="NCBI Taxonomy" id="2874699"/>
    <lineage>
        <taxon>Bacteria</taxon>
        <taxon>Bacillati</taxon>
        <taxon>Cyanobacteriota</taxon>
        <taxon>Cyanophyceae</taxon>
        <taxon>Pleurocapsales</taxon>
        <taxon>Hyellaceae</taxon>
        <taxon>Waterburya</taxon>
        <taxon>Waterburya agarophytonicola</taxon>
    </lineage>
</organism>
<name>A0A964FEI2_9CYAN</name>
<evidence type="ECO:0000313" key="3">
    <source>
        <dbReference type="EMBL" id="MCC0176081.1"/>
    </source>
</evidence>
<proteinExistence type="predicted"/>
<evidence type="ECO:0000256" key="1">
    <source>
        <dbReference type="SAM" id="Phobius"/>
    </source>
</evidence>
<dbReference type="RefSeq" id="WP_229639116.1">
    <property type="nucleotide sequence ID" value="NZ_JADWDC010000006.1"/>
</dbReference>
<protein>
    <submittedName>
        <fullName evidence="3">Helix-turn-helix domain-containing protein</fullName>
    </submittedName>
</protein>
<dbReference type="Pfam" id="PF13413">
    <property type="entry name" value="HTH_25"/>
    <property type="match status" value="1"/>
</dbReference>
<dbReference type="PANTHER" id="PTHR34475">
    <property type="match status" value="1"/>
</dbReference>